<comment type="caution">
    <text evidence="1">The sequence shown here is derived from an EMBL/GenBank/DDBJ whole genome shotgun (WGS) entry which is preliminary data.</text>
</comment>
<keyword evidence="2" id="KW-1185">Reference proteome</keyword>
<name>A0ABV0TES3_9TELE</name>
<reference evidence="1 2" key="1">
    <citation type="submission" date="2021-06" db="EMBL/GenBank/DDBJ databases">
        <authorList>
            <person name="Palmer J.M."/>
        </authorList>
    </citation>
    <scope>NUCLEOTIDE SEQUENCE [LARGE SCALE GENOMIC DNA]</scope>
    <source>
        <strain evidence="2">if_2019</strain>
        <tissue evidence="1">Muscle</tissue>
    </source>
</reference>
<sequence>MCAAADYIGEEARKYQNVFKLAGKASAENKYEPEIPLEERKKRFSPLPEEEGLKKRLLCMSEAYSPSRGFPPSSTSTESSHDGLFVHCLDFLQSYPS</sequence>
<evidence type="ECO:0000313" key="1">
    <source>
        <dbReference type="EMBL" id="MEQ2231271.1"/>
    </source>
</evidence>
<accession>A0ABV0TES3</accession>
<protein>
    <submittedName>
        <fullName evidence="1">Uncharacterized protein</fullName>
    </submittedName>
</protein>
<proteinExistence type="predicted"/>
<evidence type="ECO:0000313" key="2">
    <source>
        <dbReference type="Proteomes" id="UP001482620"/>
    </source>
</evidence>
<organism evidence="1 2">
    <name type="scientific">Ilyodon furcidens</name>
    <name type="common">goldbreast splitfin</name>
    <dbReference type="NCBI Taxonomy" id="33524"/>
    <lineage>
        <taxon>Eukaryota</taxon>
        <taxon>Metazoa</taxon>
        <taxon>Chordata</taxon>
        <taxon>Craniata</taxon>
        <taxon>Vertebrata</taxon>
        <taxon>Euteleostomi</taxon>
        <taxon>Actinopterygii</taxon>
        <taxon>Neopterygii</taxon>
        <taxon>Teleostei</taxon>
        <taxon>Neoteleostei</taxon>
        <taxon>Acanthomorphata</taxon>
        <taxon>Ovalentaria</taxon>
        <taxon>Atherinomorphae</taxon>
        <taxon>Cyprinodontiformes</taxon>
        <taxon>Goodeidae</taxon>
        <taxon>Ilyodon</taxon>
    </lineage>
</organism>
<dbReference type="Proteomes" id="UP001482620">
    <property type="component" value="Unassembled WGS sequence"/>
</dbReference>
<gene>
    <name evidence="1" type="ORF">ILYODFUR_037810</name>
</gene>
<dbReference type="EMBL" id="JAHRIQ010031853">
    <property type="protein sequence ID" value="MEQ2231271.1"/>
    <property type="molecule type" value="Genomic_DNA"/>
</dbReference>